<dbReference type="RefSeq" id="WP_369617032.1">
    <property type="nucleotide sequence ID" value="NZ_AP031573.1"/>
</dbReference>
<protein>
    <recommendedName>
        <fullName evidence="2">Bacteriocin-type signal sequence-containing protein</fullName>
    </recommendedName>
</protein>
<dbReference type="AlphaFoldDB" id="A0AAT9GX23"/>
<evidence type="ECO:0000313" key="1">
    <source>
        <dbReference type="EMBL" id="BFM41781.1"/>
    </source>
</evidence>
<dbReference type="EMBL" id="AP031573">
    <property type="protein sequence ID" value="BFM41781.1"/>
    <property type="molecule type" value="Genomic_DNA"/>
</dbReference>
<evidence type="ECO:0008006" key="2">
    <source>
        <dbReference type="Google" id="ProtNLM"/>
    </source>
</evidence>
<reference evidence="1" key="1">
    <citation type="submission" date="2024-05" db="EMBL/GenBank/DDBJ databases">
        <title>Whole-Genome Sequence of CFS9, a Potential Fish Probiotic Isolated from the Body Surface of Silurus asotus.</title>
        <authorList>
            <person name="Kojima M."/>
            <person name="Tobioka K."/>
            <person name="Yokota K."/>
            <person name="Nakatani H."/>
            <person name="Hori K."/>
            <person name="Tamaru Y."/>
            <person name="Okazaki F."/>
        </authorList>
    </citation>
    <scope>NUCLEOTIDE SEQUENCE</scope>
    <source>
        <strain evidence="1">CFS9</strain>
    </source>
</reference>
<name>A0AAT9GX23_9FLAO</name>
<proteinExistence type="predicted"/>
<gene>
    <name evidence="1" type="ORF">CFS9_04220</name>
</gene>
<sequence>MDLKKLRLEELNTQELLSIEAGSNGWGKWVLGQVIDHWDEIKKGFREGWEAASH</sequence>
<organism evidence="1">
    <name type="scientific">Flavobacterium sp. CFS9</name>
    <dbReference type="NCBI Taxonomy" id="3143118"/>
    <lineage>
        <taxon>Bacteria</taxon>
        <taxon>Pseudomonadati</taxon>
        <taxon>Bacteroidota</taxon>
        <taxon>Flavobacteriia</taxon>
        <taxon>Flavobacteriales</taxon>
        <taxon>Flavobacteriaceae</taxon>
        <taxon>Flavobacterium</taxon>
    </lineage>
</organism>
<accession>A0AAT9GX23</accession>